<comment type="caution">
    <text evidence="3">The sequence shown here is derived from an EMBL/GenBank/DDBJ whole genome shotgun (WGS) entry which is preliminary data.</text>
</comment>
<name>A7APS0_BABBO</name>
<reference evidence="4" key="2">
    <citation type="journal article" date="2020" name="Data Brief">
        <title>Transcriptome dataset of Babesia bovis life stages within vertebrate and invertebrate hosts.</title>
        <authorList>
            <person name="Ueti M.W."/>
            <person name="Johnson W.C."/>
            <person name="Kappmeyer L.S."/>
            <person name="Herndon D.R."/>
            <person name="Mousel M.R."/>
            <person name="Reif K.E."/>
            <person name="Taus N.S."/>
            <person name="Ifeonu O.O."/>
            <person name="Silva J.C."/>
            <person name="Suarez C.E."/>
            <person name="Brayton K.A."/>
        </authorList>
    </citation>
    <scope>NUCLEOTIDE SEQUENCE [LARGE SCALE GENOMIC DNA]</scope>
</reference>
<dbReference type="AlphaFoldDB" id="A7APS0"/>
<accession>A7APS0</accession>
<keyword evidence="2" id="KW-1133">Transmembrane helix</keyword>
<dbReference type="VEuPathDB" id="PiroplasmaDB:BBOV_III009980"/>
<organism evidence="3 4">
    <name type="scientific">Babesia bovis</name>
    <dbReference type="NCBI Taxonomy" id="5865"/>
    <lineage>
        <taxon>Eukaryota</taxon>
        <taxon>Sar</taxon>
        <taxon>Alveolata</taxon>
        <taxon>Apicomplexa</taxon>
        <taxon>Aconoidasida</taxon>
        <taxon>Piroplasmida</taxon>
        <taxon>Babesiidae</taxon>
        <taxon>Babesia</taxon>
    </lineage>
</organism>
<reference evidence="3 4" key="1">
    <citation type="journal article" date="2007" name="PLoS Pathog.">
        <title>Genome sequence of Babesia bovis and comparative analysis of apicomplexan hemoprotozoa.</title>
        <authorList>
            <person name="Brayton K.A."/>
            <person name="Lau A.O.T."/>
            <person name="Herndon D.R."/>
            <person name="Hannick L."/>
            <person name="Kappmeyer L.S."/>
            <person name="Berens S.J."/>
            <person name="Bidwell S.L."/>
            <person name="Brown W.C."/>
            <person name="Crabtree J."/>
            <person name="Fadrosh D."/>
            <person name="Feldblum T."/>
            <person name="Forberger H.A."/>
            <person name="Haas B.J."/>
            <person name="Howell J.M."/>
            <person name="Khouri H."/>
            <person name="Koo H."/>
            <person name="Mann D.J."/>
            <person name="Norimine J."/>
            <person name="Paulsen I.T."/>
            <person name="Radune D."/>
            <person name="Ren Q."/>
            <person name="Smith R.K. Jr."/>
            <person name="Suarez C.E."/>
            <person name="White O."/>
            <person name="Wortman J.R."/>
            <person name="Knowles D.P. Jr."/>
            <person name="McElwain T.F."/>
            <person name="Nene V.M."/>
        </authorList>
    </citation>
    <scope>NUCLEOTIDE SEQUENCE [LARGE SCALE GENOMIC DNA]</scope>
    <source>
        <strain evidence="3">T2Bo</strain>
    </source>
</reference>
<dbReference type="Proteomes" id="UP000002173">
    <property type="component" value="Unassembled WGS sequence"/>
</dbReference>
<gene>
    <name evidence="3" type="ORF">BBOV_III009980</name>
</gene>
<dbReference type="GeneID" id="5480378"/>
<sequence>MAQTPIHLQHSYDYENRDDSENVFRHVSSKEGSISQRSTIESTADVGEAYEDLFLLQEIAFDLPEMEGMLLSTMSSMKHRNSFSLPAWFVDMLRASVHFIMMAGFIFTIGFIASFFMSAPTGFTGTVIWESPRAVGEPQHKLYVITKDDGSLSLEGTLYLSHHVFNPTPFTASLSSHVFVFYLPKSGQVNQRKEDCLNEALWTVPDNTTDFLRDSVKGIFKHDEKKSAVTPFPHVEGLDDHHDSDNEEEGADGVCTQHSLVTLRSVKAVNDDDIALPLEVRDNSLFDTFKSFLMLDNNLHLITNVQPGLNEISYLISVSERIPRNRDTEELIRFLTEDARDGNILLRVSSVEQRFETMFFGGDMLPQKFYPVNVPCTTIPYPSRQREVDKVRRQQHEYFNRQFNVLLNMDTLYNPRCPLSQGAADSSH</sequence>
<proteinExistence type="predicted"/>
<evidence type="ECO:0000256" key="2">
    <source>
        <dbReference type="SAM" id="Phobius"/>
    </source>
</evidence>
<keyword evidence="4" id="KW-1185">Reference proteome</keyword>
<dbReference type="InParanoid" id="A7APS0"/>
<dbReference type="eggNOG" id="ENOG502QXB6">
    <property type="taxonomic scope" value="Eukaryota"/>
</dbReference>
<dbReference type="KEGG" id="bbo:BBOV_III009980"/>
<keyword evidence="2" id="KW-0812">Transmembrane</keyword>
<evidence type="ECO:0000313" key="3">
    <source>
        <dbReference type="EMBL" id="EDO08554.1"/>
    </source>
</evidence>
<feature type="transmembrane region" description="Helical" evidence="2">
    <location>
        <begin position="99"/>
        <end position="117"/>
    </location>
</feature>
<protein>
    <submittedName>
        <fullName evidence="3">Uncharacterized protein</fullName>
    </submittedName>
</protein>
<evidence type="ECO:0000313" key="4">
    <source>
        <dbReference type="Proteomes" id="UP000002173"/>
    </source>
</evidence>
<dbReference type="OMA" id="TISPGIM"/>
<reference evidence="4" key="3">
    <citation type="journal article" date="2021" name="Int. J. Parasitol.">
        <title>Comparative analysis of gene expression between Babesia bovis blood stages and kinetes allowed by improved genome annotation.</title>
        <authorList>
            <person name="Ueti M.W."/>
            <person name="Johnson W.C."/>
            <person name="Kappmeyer L.S."/>
            <person name="Herndon D.R."/>
            <person name="Mousel M.R."/>
            <person name="Reif K.E."/>
            <person name="Taus N.S."/>
            <person name="Ifeonu O.O."/>
            <person name="Silva J.C."/>
            <person name="Suarez C.E."/>
            <person name="Brayton K.A."/>
        </authorList>
    </citation>
    <scope>NUCLEOTIDE SEQUENCE [LARGE SCALE GENOMIC DNA]</scope>
</reference>
<keyword evidence="2" id="KW-0472">Membrane</keyword>
<evidence type="ECO:0000256" key="1">
    <source>
        <dbReference type="SAM" id="MobiDB-lite"/>
    </source>
</evidence>
<feature type="region of interest" description="Disordered" evidence="1">
    <location>
        <begin position="231"/>
        <end position="252"/>
    </location>
</feature>
<dbReference type="EMBL" id="AAXT01000001">
    <property type="protein sequence ID" value="EDO08554.1"/>
    <property type="molecule type" value="Genomic_DNA"/>
</dbReference>
<dbReference type="RefSeq" id="XP_001612122.1">
    <property type="nucleotide sequence ID" value="XM_001612072.1"/>
</dbReference>